<feature type="compositionally biased region" description="Basic and acidic residues" evidence="4">
    <location>
        <begin position="73"/>
        <end position="99"/>
    </location>
</feature>
<feature type="region of interest" description="Disordered" evidence="4">
    <location>
        <begin position="39"/>
        <end position="262"/>
    </location>
</feature>
<evidence type="ECO:0000256" key="3">
    <source>
        <dbReference type="ARBA" id="ARBA00022801"/>
    </source>
</evidence>
<feature type="region of interest" description="Disordered" evidence="4">
    <location>
        <begin position="483"/>
        <end position="514"/>
    </location>
</feature>
<dbReference type="InterPro" id="IPR003653">
    <property type="entry name" value="Peptidase_C48_C"/>
</dbReference>
<sequence>MGARDYFRSIGGTRQRQLREGKITPVDAKEREYIDHIKAKIAAPVTTGSSWRPSDGFSRSLPTPATRRRSRSPARDDLSRSRDESPRRRDSLRSRDRSSRQASRSHTNRYRSRSRDTRAYHRDRSRSRDRSFERSGYPSHGRDGTFRHRTGYRSRDLPRETSRRRERSRSADRGGRYRSRDRRYERSRSPTPLRQFHTRRDLPRSRDTFRRRDDEIRFGESHDLRSKSPSLPLRKPPNLPPRKAPIPSRKPLQPAFKSPRLQSVENTPVKDVVIVGSSATSTGSASISPSGGSPDYDDFEDTREEISLEEAERSIPRFIPPGKSVLFGDVIRGLSEESGKAVPGDVFGEAVHMLIGLEQIELQGAGPRRSLRALTPLHDTAHSATSASHSEDHESGQPKGEISDPPARSPPSPSISSHKGPADEEETPFVQSEEDGDDDHHNYDDNADDLDAEIFGLTGFDDDDFNFTNDDGLGFDTAAQTMLPQTGEQKEAQQLARRQEKQREKEAGIQQAEKDHADYQQQLRSLLAHESSFAAPLIRLADRAQELHENLQEKVALGPDGVTMNDHRLDLLKAAGEQDQWLHLTHGAVKTLAPPVFEFDGWASTDLMMWLTHATRLTLAADLKGTSTIYVADSSSFHLFVIRMSTDADGNPGPASTKDTVRALKERTVKLERLLSNGSGIPPKDRFEEVPFHDIDPSTKTILIPYNVKNMHWVLVIITVDHEKTKGSCEIVDSYEDIDLSKSVCTEMVEFLKLLALHPDLNWGGVEWQQPKKVQCPKQNNAHDCGFFTWLALDLFARTGKTWTGALPQTSQERRDYGLRARFTTLQKVYNEIFDEHLESPDVLKDGSELELEPTTRQQGERNGRDDRTKSRAGAPRPSKTATASDARGTSQTRRKGLGFQVGDNRDQGRSERAEETEHLDAQTDSLVGIAKYPAVTAICDFIQSQGRPVSLSEICDGTSSETIDLREGMSREECISGWLCDYTETFSPDIDIMDEGADASISDSVLWTLREGPGRSMATDMMKFTFEPLSEDSITKDDDLGKAFTLCISCVRISRSRPQWNTYAQLTTRATELHTTYCNYFSSNCIERIAVTEWSDIERAMATGNECWLPYVLEPGSSRKVFLDPTSKDSTTLKIRDILDSLDEMATLAPEDPQTNVLLLCTGWDGITTQNDSWSSLAHRWPNLNFRITMALAEQDLAYTAHFRTNGWSAWAHYDSTLLATLWDDPRTPLDLVALGDTSSEALRIYSHAQFLQALTVVTHFKTDLGRYRQGSVSTDGHVDRTLGFVDSNHGSVVDFRRHRNDFGLGPHSSRIDGCEDCVEDPESRWIRSDSNVGLVCEAHGNDTFGEQEEEAERNVQTTRTGACDREQFIEKVTHAFGAKAAKNLRPKGTCSDSKSLGILRTALPAEGASYEEVIREASRLFGKEVADNDPADLGTEAAALWQEVRLCRNRLQKKAARNEEIMQEVSRLFGKEVAGRLVFRNADLSTEERALKLEVATFRRALRDRGKGREEIVREVTRKFGKETADKMIFKGSKKASYDLDTNAAQNEGVSERRNQASSSRVGRSRPRHLFRQLFESGELSMKEIARRLSVQFGHTVSDDSLRGRLRTLADRATAQAGQLGEKTH</sequence>
<keyword evidence="2" id="KW-0645">Protease</keyword>
<feature type="region of interest" description="Disordered" evidence="4">
    <location>
        <begin position="380"/>
        <end position="447"/>
    </location>
</feature>
<evidence type="ECO:0000256" key="2">
    <source>
        <dbReference type="ARBA" id="ARBA00022670"/>
    </source>
</evidence>
<feature type="compositionally biased region" description="Basic and acidic residues" evidence="4">
    <location>
        <begin position="113"/>
        <end position="133"/>
    </location>
</feature>
<feature type="compositionally biased region" description="Basic and acidic residues" evidence="4">
    <location>
        <begin position="904"/>
        <end position="920"/>
    </location>
</feature>
<feature type="compositionally biased region" description="Pro residues" evidence="4">
    <location>
        <begin position="234"/>
        <end position="244"/>
    </location>
</feature>
<feature type="compositionally biased region" description="Polar residues" evidence="4">
    <location>
        <begin position="880"/>
        <end position="892"/>
    </location>
</feature>
<dbReference type="GO" id="GO:0008234">
    <property type="term" value="F:cysteine-type peptidase activity"/>
    <property type="evidence" value="ECO:0007669"/>
    <property type="project" value="InterPro"/>
</dbReference>
<evidence type="ECO:0000313" key="7">
    <source>
        <dbReference type="Proteomes" id="UP000799537"/>
    </source>
</evidence>
<proteinExistence type="inferred from homology"/>
<dbReference type="Gene3D" id="3.40.395.10">
    <property type="entry name" value="Adenoviral Proteinase, Chain A"/>
    <property type="match status" value="1"/>
</dbReference>
<name>A0A6A6CA11_ZASCE</name>
<feature type="region of interest" description="Disordered" evidence="4">
    <location>
        <begin position="1546"/>
        <end position="1567"/>
    </location>
</feature>
<dbReference type="EMBL" id="ML993606">
    <property type="protein sequence ID" value="KAF2163881.1"/>
    <property type="molecule type" value="Genomic_DNA"/>
</dbReference>
<gene>
    <name evidence="6" type="ORF">M409DRAFT_56992</name>
</gene>
<feature type="compositionally biased region" description="Acidic residues" evidence="4">
    <location>
        <begin position="423"/>
        <end position="437"/>
    </location>
</feature>
<accession>A0A6A6CA11</accession>
<feature type="compositionally biased region" description="Basic and acidic residues" evidence="4">
    <location>
        <begin position="198"/>
        <end position="226"/>
    </location>
</feature>
<dbReference type="PROSITE" id="PS50600">
    <property type="entry name" value="ULP_PROTEASE"/>
    <property type="match status" value="1"/>
</dbReference>
<organism evidence="6 7">
    <name type="scientific">Zasmidium cellare ATCC 36951</name>
    <dbReference type="NCBI Taxonomy" id="1080233"/>
    <lineage>
        <taxon>Eukaryota</taxon>
        <taxon>Fungi</taxon>
        <taxon>Dikarya</taxon>
        <taxon>Ascomycota</taxon>
        <taxon>Pezizomycotina</taxon>
        <taxon>Dothideomycetes</taxon>
        <taxon>Dothideomycetidae</taxon>
        <taxon>Mycosphaerellales</taxon>
        <taxon>Mycosphaerellaceae</taxon>
        <taxon>Zasmidium</taxon>
    </lineage>
</organism>
<dbReference type="InterPro" id="IPR038765">
    <property type="entry name" value="Papain-like_cys_pep_sf"/>
</dbReference>
<dbReference type="GeneID" id="54566747"/>
<evidence type="ECO:0000256" key="4">
    <source>
        <dbReference type="SAM" id="MobiDB-lite"/>
    </source>
</evidence>
<comment type="similarity">
    <text evidence="1">Belongs to the peptidase C48 family.</text>
</comment>
<feature type="region of interest" description="Disordered" evidence="4">
    <location>
        <begin position="844"/>
        <end position="920"/>
    </location>
</feature>
<dbReference type="SUPFAM" id="SSF54001">
    <property type="entry name" value="Cysteine proteinases"/>
    <property type="match status" value="1"/>
</dbReference>
<feature type="compositionally biased region" description="Basic and acidic residues" evidence="4">
    <location>
        <begin position="859"/>
        <end position="870"/>
    </location>
</feature>
<dbReference type="GO" id="GO:0019783">
    <property type="term" value="F:ubiquitin-like protein peptidase activity"/>
    <property type="evidence" value="ECO:0007669"/>
    <property type="project" value="UniProtKB-ARBA"/>
</dbReference>
<evidence type="ECO:0000259" key="5">
    <source>
        <dbReference type="PROSITE" id="PS50600"/>
    </source>
</evidence>
<keyword evidence="7" id="KW-1185">Reference proteome</keyword>
<evidence type="ECO:0000256" key="1">
    <source>
        <dbReference type="ARBA" id="ARBA00005234"/>
    </source>
</evidence>
<feature type="domain" description="Ubiquitin-like protease family profile" evidence="5">
    <location>
        <begin position="582"/>
        <end position="796"/>
    </location>
</feature>
<dbReference type="RefSeq" id="XP_033664770.1">
    <property type="nucleotide sequence ID" value="XM_033813475.1"/>
</dbReference>
<reference evidence="6" key="1">
    <citation type="journal article" date="2020" name="Stud. Mycol.">
        <title>101 Dothideomycetes genomes: a test case for predicting lifestyles and emergence of pathogens.</title>
        <authorList>
            <person name="Haridas S."/>
            <person name="Albert R."/>
            <person name="Binder M."/>
            <person name="Bloem J."/>
            <person name="Labutti K."/>
            <person name="Salamov A."/>
            <person name="Andreopoulos B."/>
            <person name="Baker S."/>
            <person name="Barry K."/>
            <person name="Bills G."/>
            <person name="Bluhm B."/>
            <person name="Cannon C."/>
            <person name="Castanera R."/>
            <person name="Culley D."/>
            <person name="Daum C."/>
            <person name="Ezra D."/>
            <person name="Gonzalez J."/>
            <person name="Henrissat B."/>
            <person name="Kuo A."/>
            <person name="Liang C."/>
            <person name="Lipzen A."/>
            <person name="Lutzoni F."/>
            <person name="Magnuson J."/>
            <person name="Mondo S."/>
            <person name="Nolan M."/>
            <person name="Ohm R."/>
            <person name="Pangilinan J."/>
            <person name="Park H.-J."/>
            <person name="Ramirez L."/>
            <person name="Alfaro M."/>
            <person name="Sun H."/>
            <person name="Tritt A."/>
            <person name="Yoshinaga Y."/>
            <person name="Zwiers L.-H."/>
            <person name="Turgeon B."/>
            <person name="Goodwin S."/>
            <person name="Spatafora J."/>
            <person name="Crous P."/>
            <person name="Grigoriev I."/>
        </authorList>
    </citation>
    <scope>NUCLEOTIDE SEQUENCE</scope>
    <source>
        <strain evidence="6">ATCC 36951</strain>
    </source>
</reference>
<dbReference type="OrthoDB" id="3946808at2759"/>
<evidence type="ECO:0000313" key="6">
    <source>
        <dbReference type="EMBL" id="KAF2163881.1"/>
    </source>
</evidence>
<dbReference type="Proteomes" id="UP000799537">
    <property type="component" value="Unassembled WGS sequence"/>
</dbReference>
<dbReference type="Pfam" id="PF02902">
    <property type="entry name" value="Peptidase_C48"/>
    <property type="match status" value="1"/>
</dbReference>
<protein>
    <recommendedName>
        <fullName evidence="5">Ubiquitin-like protease family profile domain-containing protein</fullName>
    </recommendedName>
</protein>
<feature type="compositionally biased region" description="Basic and acidic residues" evidence="4">
    <location>
        <begin position="153"/>
        <end position="175"/>
    </location>
</feature>
<keyword evidence="3" id="KW-0378">Hydrolase</keyword>
<feature type="region of interest" description="Disordered" evidence="4">
    <location>
        <begin position="1"/>
        <end position="24"/>
    </location>
</feature>
<dbReference type="GO" id="GO:0006508">
    <property type="term" value="P:proteolysis"/>
    <property type="evidence" value="ECO:0007669"/>
    <property type="project" value="UniProtKB-KW"/>
</dbReference>
<feature type="compositionally biased region" description="Basic and acidic residues" evidence="4">
    <location>
        <begin position="497"/>
        <end position="514"/>
    </location>
</feature>